<reference evidence="2" key="2">
    <citation type="submission" date="2025-09" db="UniProtKB">
        <authorList>
            <consortium name="Ensembl"/>
        </authorList>
    </citation>
    <scope>IDENTIFICATION</scope>
</reference>
<dbReference type="Pfam" id="PF07002">
    <property type="entry name" value="Copine"/>
    <property type="match status" value="1"/>
</dbReference>
<dbReference type="AlphaFoldDB" id="A0A8B9J1A9"/>
<dbReference type="PANTHER" id="PTHR10857:SF6">
    <property type="entry name" value="COPINE-7"/>
    <property type="match status" value="1"/>
</dbReference>
<proteinExistence type="predicted"/>
<protein>
    <recommendedName>
        <fullName evidence="1">Copine C-terminal domain-containing protein</fullName>
    </recommendedName>
</protein>
<feature type="domain" description="Copine C-terminal" evidence="1">
    <location>
        <begin position="1"/>
        <end position="81"/>
    </location>
</feature>
<evidence type="ECO:0000313" key="2">
    <source>
        <dbReference type="Ensembl" id="ENSACOP00000020648.1"/>
    </source>
</evidence>
<dbReference type="GO" id="GO:0005886">
    <property type="term" value="C:plasma membrane"/>
    <property type="evidence" value="ECO:0007669"/>
    <property type="project" value="TreeGrafter"/>
</dbReference>
<dbReference type="InterPro" id="IPR045052">
    <property type="entry name" value="Copine"/>
</dbReference>
<reference evidence="2" key="1">
    <citation type="submission" date="2025-08" db="UniProtKB">
        <authorList>
            <consortium name="Ensembl"/>
        </authorList>
    </citation>
    <scope>IDENTIFICATION</scope>
</reference>
<dbReference type="PANTHER" id="PTHR10857">
    <property type="entry name" value="COPINE"/>
    <property type="match status" value="1"/>
</dbReference>
<dbReference type="GO" id="GO:0071277">
    <property type="term" value="P:cellular response to calcium ion"/>
    <property type="evidence" value="ECO:0007669"/>
    <property type="project" value="TreeGrafter"/>
</dbReference>
<sequence length="97" mass="10906">MADMREAIVHTSYLPMFIIIVGDGDTGILHSPKGEPILWDIVLFILFWEFENASPAALVKCVLAEVPKQVVEYYSYKTFPPHCPWPETPASNLSSPQ</sequence>
<evidence type="ECO:0000259" key="1">
    <source>
        <dbReference type="Pfam" id="PF07002"/>
    </source>
</evidence>
<dbReference type="Proteomes" id="UP000694522">
    <property type="component" value="Unplaced"/>
</dbReference>
<dbReference type="GO" id="GO:0005544">
    <property type="term" value="F:calcium-dependent phospholipid binding"/>
    <property type="evidence" value="ECO:0007669"/>
    <property type="project" value="InterPro"/>
</dbReference>
<accession>A0A8B9J1A9</accession>
<name>A0A8B9J1A9_9PSIT</name>
<keyword evidence="3" id="KW-1185">Reference proteome</keyword>
<organism evidence="2 3">
    <name type="scientific">Amazona collaria</name>
    <name type="common">yellow-billed parrot</name>
    <dbReference type="NCBI Taxonomy" id="241587"/>
    <lineage>
        <taxon>Eukaryota</taxon>
        <taxon>Metazoa</taxon>
        <taxon>Chordata</taxon>
        <taxon>Craniata</taxon>
        <taxon>Vertebrata</taxon>
        <taxon>Euteleostomi</taxon>
        <taxon>Archelosauria</taxon>
        <taxon>Archosauria</taxon>
        <taxon>Dinosauria</taxon>
        <taxon>Saurischia</taxon>
        <taxon>Theropoda</taxon>
        <taxon>Coelurosauria</taxon>
        <taxon>Aves</taxon>
        <taxon>Neognathae</taxon>
        <taxon>Neoaves</taxon>
        <taxon>Telluraves</taxon>
        <taxon>Australaves</taxon>
        <taxon>Psittaciformes</taxon>
        <taxon>Psittacidae</taxon>
        <taxon>Amazona</taxon>
    </lineage>
</organism>
<dbReference type="InterPro" id="IPR010734">
    <property type="entry name" value="Copine_C"/>
</dbReference>
<evidence type="ECO:0000313" key="3">
    <source>
        <dbReference type="Proteomes" id="UP000694522"/>
    </source>
</evidence>
<dbReference type="Ensembl" id="ENSACOT00000021388.1">
    <property type="protein sequence ID" value="ENSACOP00000020648.1"/>
    <property type="gene ID" value="ENSACOG00000014204.1"/>
</dbReference>